<proteinExistence type="predicted"/>
<keyword evidence="1" id="KW-0812">Transmembrane</keyword>
<dbReference type="Proteomes" id="UP001275084">
    <property type="component" value="Unassembled WGS sequence"/>
</dbReference>
<feature type="transmembrane region" description="Helical" evidence="1">
    <location>
        <begin position="298"/>
        <end position="320"/>
    </location>
</feature>
<feature type="transmembrane region" description="Helical" evidence="1">
    <location>
        <begin position="168"/>
        <end position="192"/>
    </location>
</feature>
<dbReference type="Pfam" id="PF01757">
    <property type="entry name" value="Acyl_transf_3"/>
    <property type="match status" value="1"/>
</dbReference>
<accession>A0AAJ0HNU5</accession>
<reference evidence="3" key="2">
    <citation type="submission" date="2023-06" db="EMBL/GenBank/DDBJ databases">
        <authorList>
            <consortium name="Lawrence Berkeley National Laboratory"/>
            <person name="Haridas S."/>
            <person name="Hensen N."/>
            <person name="Bonometti L."/>
            <person name="Westerberg I."/>
            <person name="Brannstrom I.O."/>
            <person name="Guillou S."/>
            <person name="Cros-Aarteil S."/>
            <person name="Calhoun S."/>
            <person name="Kuo A."/>
            <person name="Mondo S."/>
            <person name="Pangilinan J."/>
            <person name="Riley R."/>
            <person name="Labutti K."/>
            <person name="Andreopoulos B."/>
            <person name="Lipzen A."/>
            <person name="Chen C."/>
            <person name="Yanf M."/>
            <person name="Daum C."/>
            <person name="Ng V."/>
            <person name="Clum A."/>
            <person name="Steindorff A."/>
            <person name="Ohm R."/>
            <person name="Martin F."/>
            <person name="Silar P."/>
            <person name="Natvig D."/>
            <person name="Lalanne C."/>
            <person name="Gautier V."/>
            <person name="Ament-Velasquez S.L."/>
            <person name="Kruys A."/>
            <person name="Hutchinson M.I."/>
            <person name="Powell A.J."/>
            <person name="Barry K."/>
            <person name="Miller A.N."/>
            <person name="Grigoriev I.V."/>
            <person name="Debuchy R."/>
            <person name="Gladieux P."/>
            <person name="Thoren M.H."/>
            <person name="Johannesson H."/>
        </authorList>
    </citation>
    <scope>NUCLEOTIDE SEQUENCE</scope>
    <source>
        <strain evidence="3">CBS 955.72</strain>
    </source>
</reference>
<keyword evidence="1" id="KW-1133">Transmembrane helix</keyword>
<gene>
    <name evidence="3" type="ORF">B0T25DRAFT_590095</name>
</gene>
<dbReference type="PANTHER" id="PTHR23028:SF125">
    <property type="entry name" value="ACYLTRANSFERASE"/>
    <property type="match status" value="1"/>
</dbReference>
<keyword evidence="4" id="KW-1185">Reference proteome</keyword>
<dbReference type="InterPro" id="IPR002656">
    <property type="entry name" value="Acyl_transf_3_dom"/>
</dbReference>
<feature type="transmembrane region" description="Helical" evidence="1">
    <location>
        <begin position="259"/>
        <end position="277"/>
    </location>
</feature>
<organism evidence="3 4">
    <name type="scientific">Lasiosphaeria hispida</name>
    <dbReference type="NCBI Taxonomy" id="260671"/>
    <lineage>
        <taxon>Eukaryota</taxon>
        <taxon>Fungi</taxon>
        <taxon>Dikarya</taxon>
        <taxon>Ascomycota</taxon>
        <taxon>Pezizomycotina</taxon>
        <taxon>Sordariomycetes</taxon>
        <taxon>Sordariomycetidae</taxon>
        <taxon>Sordariales</taxon>
        <taxon>Lasiosphaeriaceae</taxon>
        <taxon>Lasiosphaeria</taxon>
    </lineage>
</organism>
<feature type="domain" description="Acyltransferase 3" evidence="2">
    <location>
        <begin position="108"/>
        <end position="319"/>
    </location>
</feature>
<evidence type="ECO:0000256" key="1">
    <source>
        <dbReference type="SAM" id="Phobius"/>
    </source>
</evidence>
<keyword evidence="1" id="KW-0472">Membrane</keyword>
<evidence type="ECO:0000313" key="3">
    <source>
        <dbReference type="EMBL" id="KAK3358036.1"/>
    </source>
</evidence>
<name>A0AAJ0HNU5_9PEZI</name>
<dbReference type="EMBL" id="JAUIQD010000003">
    <property type="protein sequence ID" value="KAK3358036.1"/>
    <property type="molecule type" value="Genomic_DNA"/>
</dbReference>
<evidence type="ECO:0000259" key="2">
    <source>
        <dbReference type="Pfam" id="PF01757"/>
    </source>
</evidence>
<comment type="caution">
    <text evidence="3">The sequence shown here is derived from an EMBL/GenBank/DDBJ whole genome shotgun (WGS) entry which is preliminary data.</text>
</comment>
<reference evidence="3" key="1">
    <citation type="journal article" date="2023" name="Mol. Phylogenet. Evol.">
        <title>Genome-scale phylogeny and comparative genomics of the fungal order Sordariales.</title>
        <authorList>
            <person name="Hensen N."/>
            <person name="Bonometti L."/>
            <person name="Westerberg I."/>
            <person name="Brannstrom I.O."/>
            <person name="Guillou S."/>
            <person name="Cros-Aarteil S."/>
            <person name="Calhoun S."/>
            <person name="Haridas S."/>
            <person name="Kuo A."/>
            <person name="Mondo S."/>
            <person name="Pangilinan J."/>
            <person name="Riley R."/>
            <person name="LaButti K."/>
            <person name="Andreopoulos B."/>
            <person name="Lipzen A."/>
            <person name="Chen C."/>
            <person name="Yan M."/>
            <person name="Daum C."/>
            <person name="Ng V."/>
            <person name="Clum A."/>
            <person name="Steindorff A."/>
            <person name="Ohm R.A."/>
            <person name="Martin F."/>
            <person name="Silar P."/>
            <person name="Natvig D.O."/>
            <person name="Lalanne C."/>
            <person name="Gautier V."/>
            <person name="Ament-Velasquez S.L."/>
            <person name="Kruys A."/>
            <person name="Hutchinson M.I."/>
            <person name="Powell A.J."/>
            <person name="Barry K."/>
            <person name="Miller A.N."/>
            <person name="Grigoriev I.V."/>
            <person name="Debuchy R."/>
            <person name="Gladieux P."/>
            <person name="Hiltunen Thoren M."/>
            <person name="Johannesson H."/>
        </authorList>
    </citation>
    <scope>NUCLEOTIDE SEQUENCE</scope>
    <source>
        <strain evidence="3">CBS 955.72</strain>
    </source>
</reference>
<dbReference type="GO" id="GO:0016747">
    <property type="term" value="F:acyltransferase activity, transferring groups other than amino-acyl groups"/>
    <property type="evidence" value="ECO:0007669"/>
    <property type="project" value="InterPro"/>
</dbReference>
<protein>
    <recommendedName>
        <fullName evidence="2">Acyltransferase 3 domain-containing protein</fullName>
    </recommendedName>
</protein>
<dbReference type="AlphaFoldDB" id="A0AAJ0HNU5"/>
<evidence type="ECO:0000313" key="4">
    <source>
        <dbReference type="Proteomes" id="UP001275084"/>
    </source>
</evidence>
<dbReference type="InterPro" id="IPR050879">
    <property type="entry name" value="Acyltransferase_3"/>
</dbReference>
<feature type="transmembrane region" description="Helical" evidence="1">
    <location>
        <begin position="69"/>
        <end position="92"/>
    </location>
</feature>
<feature type="transmembrane region" description="Helical" evidence="1">
    <location>
        <begin position="212"/>
        <end position="229"/>
    </location>
</feature>
<dbReference type="PANTHER" id="PTHR23028">
    <property type="entry name" value="ACETYLTRANSFERASE"/>
    <property type="match status" value="1"/>
</dbReference>
<sequence>MGLSIAKEPGQKLRPTAYLDGLRGFAAFLVYWHHHQLWARPLEQSKFLETAYGFEGQYYFAALPGIRTFFYGGHFAVATFFVISGFVLSVMAMDLATYGEELAAWFVEMKNFSFIFKEGGVPWPSYNFHLWSIPIEFRGSIVVYTSILALSTCTQTARLCLQVGLVFYFLYIVDGWYLSMFASGTLLCDLDLLARASELPSIFRPLRSYKKAIIYAMFLVSIYLGGISARSDNIEDLRQNPGWYYFSFLKPHVVSNYKWFFLFWAATFLVVSVRHIPWLCRFFETRFCQFLGRVSYSLYLVHGFIICTLGDRLYAAVGWVNDYRATNMPDLVNIFPLPMAGPLGLEVAFLVPHIVLLPVTLYCAELVTRAFDQPSVRFAQWLFRRATPSRPERLPA</sequence>